<evidence type="ECO:0000256" key="6">
    <source>
        <dbReference type="HAMAP-Rule" id="MF_00735"/>
    </source>
</evidence>
<dbReference type="PANTHER" id="PTHR43648">
    <property type="entry name" value="ELECTRON TRANSFER FLAVOPROTEIN BETA SUBUNIT LYSINE METHYLTRANSFERASE"/>
    <property type="match status" value="1"/>
</dbReference>
<comment type="similarity">
    <text evidence="1 6">Belongs to the methyltransferase superfamily. PrmA family.</text>
</comment>
<name>A0ABV8RP35_9SPHN</name>
<dbReference type="PANTHER" id="PTHR43648:SF1">
    <property type="entry name" value="ELECTRON TRANSFER FLAVOPROTEIN BETA SUBUNIT LYSINE METHYLTRANSFERASE"/>
    <property type="match status" value="1"/>
</dbReference>
<dbReference type="GO" id="GO:0008168">
    <property type="term" value="F:methyltransferase activity"/>
    <property type="evidence" value="ECO:0007669"/>
    <property type="project" value="UniProtKB-KW"/>
</dbReference>
<reference evidence="8" key="1">
    <citation type="journal article" date="2019" name="Int. J. Syst. Evol. Microbiol.">
        <title>The Global Catalogue of Microorganisms (GCM) 10K type strain sequencing project: providing services to taxonomists for standard genome sequencing and annotation.</title>
        <authorList>
            <consortium name="The Broad Institute Genomics Platform"/>
            <consortium name="The Broad Institute Genome Sequencing Center for Infectious Disease"/>
            <person name="Wu L."/>
            <person name="Ma J."/>
        </authorList>
    </citation>
    <scope>NUCLEOTIDE SEQUENCE [LARGE SCALE GENOMIC DNA]</scope>
    <source>
        <strain evidence="8">CGMCC 1.12989</strain>
    </source>
</reference>
<dbReference type="InterPro" id="IPR029063">
    <property type="entry name" value="SAM-dependent_MTases_sf"/>
</dbReference>
<evidence type="ECO:0000313" key="7">
    <source>
        <dbReference type="EMBL" id="MFC4295110.1"/>
    </source>
</evidence>
<evidence type="ECO:0000313" key="8">
    <source>
        <dbReference type="Proteomes" id="UP001595828"/>
    </source>
</evidence>
<comment type="catalytic activity">
    <reaction evidence="6">
        <text>L-lysyl-[protein] + 3 S-adenosyl-L-methionine = N(6),N(6),N(6)-trimethyl-L-lysyl-[protein] + 3 S-adenosyl-L-homocysteine + 3 H(+)</text>
        <dbReference type="Rhea" id="RHEA:54192"/>
        <dbReference type="Rhea" id="RHEA-COMP:9752"/>
        <dbReference type="Rhea" id="RHEA-COMP:13826"/>
        <dbReference type="ChEBI" id="CHEBI:15378"/>
        <dbReference type="ChEBI" id="CHEBI:29969"/>
        <dbReference type="ChEBI" id="CHEBI:57856"/>
        <dbReference type="ChEBI" id="CHEBI:59789"/>
        <dbReference type="ChEBI" id="CHEBI:61961"/>
    </reaction>
</comment>
<dbReference type="InterPro" id="IPR004498">
    <property type="entry name" value="Ribosomal_PrmA_MeTrfase"/>
</dbReference>
<dbReference type="GO" id="GO:0005840">
    <property type="term" value="C:ribosome"/>
    <property type="evidence" value="ECO:0007669"/>
    <property type="project" value="UniProtKB-KW"/>
</dbReference>
<dbReference type="HAMAP" id="MF_00735">
    <property type="entry name" value="Methyltr_PrmA"/>
    <property type="match status" value="1"/>
</dbReference>
<keyword evidence="5 6" id="KW-0949">S-adenosyl-L-methionine</keyword>
<protein>
    <recommendedName>
        <fullName evidence="6">Ribosomal protein L11 methyltransferase</fullName>
        <shortName evidence="6">L11 Mtase</shortName>
        <ecNumber evidence="6">2.1.1.-</ecNumber>
    </recommendedName>
</protein>
<accession>A0ABV8RP35</accession>
<organism evidence="7 8">
    <name type="scientific">Novosphingobium tardum</name>
    <dbReference type="NCBI Taxonomy" id="1538021"/>
    <lineage>
        <taxon>Bacteria</taxon>
        <taxon>Pseudomonadati</taxon>
        <taxon>Pseudomonadota</taxon>
        <taxon>Alphaproteobacteria</taxon>
        <taxon>Sphingomonadales</taxon>
        <taxon>Sphingomonadaceae</taxon>
        <taxon>Novosphingobium</taxon>
    </lineage>
</organism>
<evidence type="ECO:0000256" key="3">
    <source>
        <dbReference type="ARBA" id="ARBA00022603"/>
    </source>
</evidence>
<dbReference type="SUPFAM" id="SSF53335">
    <property type="entry name" value="S-adenosyl-L-methionine-dependent methyltransferases"/>
    <property type="match status" value="1"/>
</dbReference>
<evidence type="ECO:0000256" key="2">
    <source>
        <dbReference type="ARBA" id="ARBA00022490"/>
    </source>
</evidence>
<keyword evidence="7" id="KW-0689">Ribosomal protein</keyword>
<evidence type="ECO:0000256" key="1">
    <source>
        <dbReference type="ARBA" id="ARBA00009741"/>
    </source>
</evidence>
<dbReference type="InterPro" id="IPR050078">
    <property type="entry name" value="Ribosomal_L11_MeTrfase_PrmA"/>
</dbReference>
<feature type="binding site" evidence="6">
    <location>
        <position position="161"/>
    </location>
    <ligand>
        <name>S-adenosyl-L-methionine</name>
        <dbReference type="ChEBI" id="CHEBI:59789"/>
    </ligand>
</feature>
<feature type="binding site" evidence="6">
    <location>
        <position position="236"/>
    </location>
    <ligand>
        <name>S-adenosyl-L-methionine</name>
        <dbReference type="ChEBI" id="CHEBI:59789"/>
    </ligand>
</feature>
<gene>
    <name evidence="6" type="primary">prmA</name>
    <name evidence="7" type="ORF">ACFO0A_08585</name>
</gene>
<dbReference type="CDD" id="cd02440">
    <property type="entry name" value="AdoMet_MTases"/>
    <property type="match status" value="1"/>
</dbReference>
<dbReference type="RefSeq" id="WP_379538595.1">
    <property type="nucleotide sequence ID" value="NZ_JBHSDR010000006.1"/>
</dbReference>
<feature type="binding site" evidence="6">
    <location>
        <position position="184"/>
    </location>
    <ligand>
        <name>S-adenosyl-L-methionine</name>
        <dbReference type="ChEBI" id="CHEBI:59789"/>
    </ligand>
</feature>
<dbReference type="Pfam" id="PF06325">
    <property type="entry name" value="PrmA"/>
    <property type="match status" value="1"/>
</dbReference>
<proteinExistence type="inferred from homology"/>
<comment type="subcellular location">
    <subcellularLocation>
        <location evidence="6">Cytoplasm</location>
    </subcellularLocation>
</comment>
<keyword evidence="3 6" id="KW-0489">Methyltransferase</keyword>
<keyword evidence="8" id="KW-1185">Reference proteome</keyword>
<feature type="binding site" evidence="6">
    <location>
        <position position="137"/>
    </location>
    <ligand>
        <name>S-adenosyl-L-methionine</name>
        <dbReference type="ChEBI" id="CHEBI:59789"/>
    </ligand>
</feature>
<dbReference type="GO" id="GO:0032259">
    <property type="term" value="P:methylation"/>
    <property type="evidence" value="ECO:0007669"/>
    <property type="project" value="UniProtKB-KW"/>
</dbReference>
<sequence length="303" mass="32168">MSESWKVTALAPREIVTAALLAHEEVPDWDGDIVIGGSELAEDRPDEWRLEAWLPRKPRKVDLKAITALFGNEAPTLTSERLPDADWVTLSQQGLEPIREGRFHVHTPDRVPVNEPGVRDFVIPASRAFGTGQHATTAGCLAMLAAMKARGTVVRNLADIGTGTGLLAFAAMDLWPRALATASDIDAVCAPVVLENAEANGIALGGGPGALTMVVAPGLDHPLIAARGPYDLVIANILAGPLVELAPAFAAALVPGGHLVLAGLLTTQEPAVRRACRASGLRLAARMERGDWSILWLRRRAAR</sequence>
<keyword evidence="4 6" id="KW-0808">Transferase</keyword>
<keyword evidence="7" id="KW-0687">Ribonucleoprotein</keyword>
<evidence type="ECO:0000256" key="4">
    <source>
        <dbReference type="ARBA" id="ARBA00022679"/>
    </source>
</evidence>
<comment type="function">
    <text evidence="6">Methylates ribosomal protein L11.</text>
</comment>
<keyword evidence="2 6" id="KW-0963">Cytoplasm</keyword>
<dbReference type="Gene3D" id="3.40.50.150">
    <property type="entry name" value="Vaccinia Virus protein VP39"/>
    <property type="match status" value="1"/>
</dbReference>
<dbReference type="EC" id="2.1.1.-" evidence="6"/>
<dbReference type="Proteomes" id="UP001595828">
    <property type="component" value="Unassembled WGS sequence"/>
</dbReference>
<evidence type="ECO:0000256" key="5">
    <source>
        <dbReference type="ARBA" id="ARBA00022691"/>
    </source>
</evidence>
<comment type="caution">
    <text evidence="7">The sequence shown here is derived from an EMBL/GenBank/DDBJ whole genome shotgun (WGS) entry which is preliminary data.</text>
</comment>
<dbReference type="EMBL" id="JBHSDR010000006">
    <property type="protein sequence ID" value="MFC4295110.1"/>
    <property type="molecule type" value="Genomic_DNA"/>
</dbReference>